<evidence type="ECO:0000256" key="1">
    <source>
        <dbReference type="SAM" id="Phobius"/>
    </source>
</evidence>
<feature type="transmembrane region" description="Helical" evidence="1">
    <location>
        <begin position="670"/>
        <end position="690"/>
    </location>
</feature>
<evidence type="ECO:0000313" key="2">
    <source>
        <dbReference type="EMBL" id="KKN58229.1"/>
    </source>
</evidence>
<reference evidence="2" key="1">
    <citation type="journal article" date="2015" name="Nature">
        <title>Complex archaea that bridge the gap between prokaryotes and eukaryotes.</title>
        <authorList>
            <person name="Spang A."/>
            <person name="Saw J.H."/>
            <person name="Jorgensen S.L."/>
            <person name="Zaremba-Niedzwiedzka K."/>
            <person name="Martijn J."/>
            <person name="Lind A.E."/>
            <person name="van Eijk R."/>
            <person name="Schleper C."/>
            <person name="Guy L."/>
            <person name="Ettema T.J."/>
        </authorList>
    </citation>
    <scope>NUCLEOTIDE SEQUENCE</scope>
</reference>
<comment type="caution">
    <text evidence="2">The sequence shown here is derived from an EMBL/GenBank/DDBJ whole genome shotgun (WGS) entry which is preliminary data.</text>
</comment>
<gene>
    <name evidence="2" type="ORF">LCGC14_0554180</name>
</gene>
<dbReference type="EMBL" id="LAZR01000770">
    <property type="protein sequence ID" value="KKN58229.1"/>
    <property type="molecule type" value="Genomic_DNA"/>
</dbReference>
<accession>A0A0F9RU02</accession>
<proteinExistence type="predicted"/>
<dbReference type="AlphaFoldDB" id="A0A0F9RU02"/>
<keyword evidence="1" id="KW-0812">Transmembrane</keyword>
<keyword evidence="1" id="KW-1133">Transmembrane helix</keyword>
<keyword evidence="1" id="KW-0472">Membrane</keyword>
<protein>
    <submittedName>
        <fullName evidence="2">Uncharacterized protein</fullName>
    </submittedName>
</protein>
<sequence length="699" mass="78335">MKRNNTKTLMIFTILFASVISMPMVVSAQENANEDSFRANRVGVGLLQGFQGGFGALFGQNMGYGGKILESIFNLLFLQDWNLTAHEMLGNVFVLSVNRSVRITGETYNFADENDQREIYFAPHEYNDLIAPLTNNTFGNFGHAYCIVEKEGEFTYELETGVAITLVIWDNDRSFITAVNKLLNFFKKILVQTQILGREISRELITEGVSLLTWFLIHLNDIFTGDELFVLNPITWQKLEIIPGKGFNITKTWYLTGDNMMINFAGVDEDQKIDNVLKGDLVLNNWKTKAQNSKDDYMQWLLTPTLGKNATTVWTQFSFDLIQLWIKNFEIHIDVGQILNAATGGGGANAKTAFINAFNGANVEFYLFTHHLAGAYLYNDTDKNGVISANYSPINIDGVSVEVPQRTELTHRLIMGTVGKFEFERPTINPNNKSISWGLNILDANLTAVPLGVDLYSYIDAPEENLDYIYFGFTFEPRLDKELGVAHGIVKLDQFFAPWNDAVAPYANGEITNLDLAIIYVSTVLHFQLDIATQGQIPAQPTELLQEEHYNNTEHKLKIGNYLGARAQGELEFVDIAGPYYEYGNESSRLKAPASTSIINPIVWTLENARHDTYVLAGGNEVGTYSSEISVQAEFNVLVYAVSYPQFEGGTGIWHDPSFSVYMVFGSTEFWALIVLVAGIALVGIATVLIKRRKDSRFQ</sequence>
<name>A0A0F9RU02_9ZZZZ</name>
<organism evidence="2">
    <name type="scientific">marine sediment metagenome</name>
    <dbReference type="NCBI Taxonomy" id="412755"/>
    <lineage>
        <taxon>unclassified sequences</taxon>
        <taxon>metagenomes</taxon>
        <taxon>ecological metagenomes</taxon>
    </lineage>
</organism>